<name>A0ABX7S8R8_9BACT</name>
<dbReference type="Proteomes" id="UP000671862">
    <property type="component" value="Chromosome"/>
</dbReference>
<dbReference type="InterPro" id="IPR011066">
    <property type="entry name" value="MscS_channel_C_sf"/>
</dbReference>
<reference evidence="10 11" key="1">
    <citation type="submission" date="2021-03" db="EMBL/GenBank/DDBJ databases">
        <title>Thermosipho ferrireducens sp.nov., an anaerobic thermophilic iron-reducing bacterium isolated from a deep-sea hydrothermal sulfide deposits.</title>
        <authorList>
            <person name="Zeng X."/>
            <person name="Chen Y."/>
            <person name="Shao Z."/>
        </authorList>
    </citation>
    <scope>NUCLEOTIDE SEQUENCE [LARGE SCALE GENOMIC DNA]</scope>
    <source>
        <strain evidence="10 11">JL129W03</strain>
    </source>
</reference>
<keyword evidence="4 7" id="KW-0812">Transmembrane</keyword>
<evidence type="ECO:0000256" key="7">
    <source>
        <dbReference type="SAM" id="Phobius"/>
    </source>
</evidence>
<evidence type="ECO:0000313" key="11">
    <source>
        <dbReference type="Proteomes" id="UP000671862"/>
    </source>
</evidence>
<dbReference type="Pfam" id="PF00924">
    <property type="entry name" value="MS_channel_2nd"/>
    <property type="match status" value="1"/>
</dbReference>
<comment type="similarity">
    <text evidence="2">Belongs to the MscS (TC 1.A.23) family.</text>
</comment>
<dbReference type="SUPFAM" id="SSF82689">
    <property type="entry name" value="Mechanosensitive channel protein MscS (YggB), C-terminal domain"/>
    <property type="match status" value="1"/>
</dbReference>
<dbReference type="InterPro" id="IPR023408">
    <property type="entry name" value="MscS_beta-dom_sf"/>
</dbReference>
<feature type="domain" description="Mechanosensitive ion channel MscS" evidence="8">
    <location>
        <begin position="95"/>
        <end position="154"/>
    </location>
</feature>
<dbReference type="SUPFAM" id="SSF82861">
    <property type="entry name" value="Mechanosensitive channel protein MscS (YggB), transmembrane region"/>
    <property type="match status" value="1"/>
</dbReference>
<keyword evidence="5 7" id="KW-1133">Transmembrane helix</keyword>
<feature type="transmembrane region" description="Helical" evidence="7">
    <location>
        <begin position="12"/>
        <end position="29"/>
    </location>
</feature>
<dbReference type="Pfam" id="PF21082">
    <property type="entry name" value="MS_channel_3rd"/>
    <property type="match status" value="1"/>
</dbReference>
<keyword evidence="3" id="KW-1003">Cell membrane</keyword>
<dbReference type="Gene3D" id="2.30.30.60">
    <property type="match status" value="1"/>
</dbReference>
<proteinExistence type="inferred from homology"/>
<feature type="domain" description="Mechanosensitive ion channel MscS C-terminal" evidence="9">
    <location>
        <begin position="167"/>
        <end position="251"/>
    </location>
</feature>
<evidence type="ECO:0000256" key="1">
    <source>
        <dbReference type="ARBA" id="ARBA00004651"/>
    </source>
</evidence>
<accession>A0ABX7S8R8</accession>
<dbReference type="PANTHER" id="PTHR30221">
    <property type="entry name" value="SMALL-CONDUCTANCE MECHANOSENSITIVE CHANNEL"/>
    <property type="match status" value="1"/>
</dbReference>
<dbReference type="RefSeq" id="WP_207566906.1">
    <property type="nucleotide sequence ID" value="NZ_CP071446.1"/>
</dbReference>
<evidence type="ECO:0000256" key="2">
    <source>
        <dbReference type="ARBA" id="ARBA00008017"/>
    </source>
</evidence>
<evidence type="ECO:0000256" key="6">
    <source>
        <dbReference type="ARBA" id="ARBA00023136"/>
    </source>
</evidence>
<organism evidence="10 11">
    <name type="scientific">Thermosipho ferrireducens</name>
    <dbReference type="NCBI Taxonomy" id="2571116"/>
    <lineage>
        <taxon>Bacteria</taxon>
        <taxon>Thermotogati</taxon>
        <taxon>Thermotogota</taxon>
        <taxon>Thermotogae</taxon>
        <taxon>Thermotogales</taxon>
        <taxon>Fervidobacteriaceae</taxon>
        <taxon>Thermosipho</taxon>
    </lineage>
</organism>
<dbReference type="Gene3D" id="3.30.70.100">
    <property type="match status" value="1"/>
</dbReference>
<dbReference type="InterPro" id="IPR006685">
    <property type="entry name" value="MscS_channel_2nd"/>
</dbReference>
<evidence type="ECO:0000256" key="4">
    <source>
        <dbReference type="ARBA" id="ARBA00022692"/>
    </source>
</evidence>
<evidence type="ECO:0000259" key="8">
    <source>
        <dbReference type="Pfam" id="PF00924"/>
    </source>
</evidence>
<keyword evidence="6 7" id="KW-0472">Membrane</keyword>
<dbReference type="PANTHER" id="PTHR30221:SF1">
    <property type="entry name" value="SMALL-CONDUCTANCE MECHANOSENSITIVE CHANNEL"/>
    <property type="match status" value="1"/>
</dbReference>
<gene>
    <name evidence="10" type="ORF">JYK00_01190</name>
</gene>
<protein>
    <submittedName>
        <fullName evidence="10">Mechanosensitive ion channel family protein</fullName>
    </submittedName>
</protein>
<dbReference type="InterPro" id="IPR045275">
    <property type="entry name" value="MscS_archaea/bacteria_type"/>
</dbReference>
<comment type="subcellular location">
    <subcellularLocation>
        <location evidence="1">Cell membrane</location>
        <topology evidence="1">Multi-pass membrane protein</topology>
    </subcellularLocation>
</comment>
<dbReference type="EMBL" id="CP071446">
    <property type="protein sequence ID" value="QTA38185.1"/>
    <property type="molecule type" value="Genomic_DNA"/>
</dbReference>
<evidence type="ECO:0000256" key="3">
    <source>
        <dbReference type="ARBA" id="ARBA00022475"/>
    </source>
</evidence>
<evidence type="ECO:0000313" key="10">
    <source>
        <dbReference type="EMBL" id="QTA38185.1"/>
    </source>
</evidence>
<dbReference type="InterPro" id="IPR011014">
    <property type="entry name" value="MscS_channel_TM-2"/>
</dbReference>
<evidence type="ECO:0000259" key="9">
    <source>
        <dbReference type="Pfam" id="PF21082"/>
    </source>
</evidence>
<evidence type="ECO:0000256" key="5">
    <source>
        <dbReference type="ARBA" id="ARBA00022989"/>
    </source>
</evidence>
<dbReference type="InterPro" id="IPR010920">
    <property type="entry name" value="LSM_dom_sf"/>
</dbReference>
<sequence>MGEWLLNNWDKIFWSFITIIISLFIYKYILKVLKKTLETFGKDLRAPKTVQFFIGIIIAVFAIFALLSIWNVDLLPYITGLGISSIVVGLALQEPLANFVSGILVITTRKLFEGEVVDVNGIVGSVQEIKMNHSLIKTFDGKLIYVPNRAVWNGIVTKFWPGPIRRITMEIGVSYDCNLEKVVKILQQALDEEPLVVKNNTVSNFVAFKRFGSSSIDFTVYFWVERANYFDAVNSLAFRIKNLFDKENIEIPYTQIDLHIKNEKYL</sequence>
<keyword evidence="11" id="KW-1185">Reference proteome</keyword>
<feature type="transmembrane region" description="Helical" evidence="7">
    <location>
        <begin position="50"/>
        <end position="69"/>
    </location>
</feature>
<dbReference type="InterPro" id="IPR049278">
    <property type="entry name" value="MS_channel_C"/>
</dbReference>
<dbReference type="Gene3D" id="1.10.287.1260">
    <property type="match status" value="1"/>
</dbReference>
<dbReference type="SUPFAM" id="SSF50182">
    <property type="entry name" value="Sm-like ribonucleoproteins"/>
    <property type="match status" value="1"/>
</dbReference>